<dbReference type="SUPFAM" id="SSF52540">
    <property type="entry name" value="P-loop containing nucleoside triphosphate hydrolases"/>
    <property type="match status" value="1"/>
</dbReference>
<dbReference type="InterPro" id="IPR003593">
    <property type="entry name" value="AAA+_ATPase"/>
</dbReference>
<dbReference type="CDD" id="cd03230">
    <property type="entry name" value="ABC_DR_subfamily_A"/>
    <property type="match status" value="1"/>
</dbReference>
<keyword evidence="2" id="KW-0813">Transport</keyword>
<evidence type="ECO:0000256" key="3">
    <source>
        <dbReference type="ARBA" id="ARBA00022741"/>
    </source>
</evidence>
<comment type="subcellular location">
    <subcellularLocation>
        <location evidence="1">Cell membrane</location>
        <topology evidence="1">Peripheral membrane protein</topology>
    </subcellularLocation>
</comment>
<evidence type="ECO:0000256" key="5">
    <source>
        <dbReference type="ARBA" id="ARBA00023251"/>
    </source>
</evidence>
<keyword evidence="3" id="KW-0547">Nucleotide-binding</keyword>
<evidence type="ECO:0000313" key="8">
    <source>
        <dbReference type="Proteomes" id="UP000199361"/>
    </source>
</evidence>
<dbReference type="AlphaFoldDB" id="A0A1I0LVC3"/>
<evidence type="ECO:0000256" key="1">
    <source>
        <dbReference type="ARBA" id="ARBA00004202"/>
    </source>
</evidence>
<reference evidence="7 8" key="1">
    <citation type="submission" date="2016-10" db="EMBL/GenBank/DDBJ databases">
        <authorList>
            <person name="de Groot N.N."/>
        </authorList>
    </citation>
    <scope>NUCLEOTIDE SEQUENCE [LARGE SCALE GENOMIC DNA]</scope>
    <source>
        <strain evidence="7 8">CGMCC 4.5598</strain>
    </source>
</reference>
<sequence length="290" mass="31310">MQKETIRVEALRVRYRAAARDAVAGVDFTVAAGEVFGLLGPNGAGKSTTQRVLTGQHRHYTGRVQVLGRPVAGWGRDLYERIGVGFELPAYFPKLTARENLAAFAALHRRPVDRPDEVLAAVGLADAADQRAATFSKGMKMRLNLARAILHRPDVLFLDEPTSGLDPTHAADVRAIIRAQADAGRTVFLTTHDMPAVEELCTRVAFMREGAFVAVDTPRNLRLAHGRRSVVVEFAEAGELRRAEFPAADDPGLLDLLATGRVQTVHTREAALADVFIAVTRTASAASAAS</sequence>
<dbReference type="Pfam" id="PF00005">
    <property type="entry name" value="ABC_tran"/>
    <property type="match status" value="1"/>
</dbReference>
<dbReference type="InterPro" id="IPR017871">
    <property type="entry name" value="ABC_transporter-like_CS"/>
</dbReference>
<gene>
    <name evidence="7" type="ORF">SAMN05421811_12814</name>
</gene>
<dbReference type="Gene3D" id="3.40.50.300">
    <property type="entry name" value="P-loop containing nucleotide triphosphate hydrolases"/>
    <property type="match status" value="1"/>
</dbReference>
<organism evidence="7 8">
    <name type="scientific">Nonomuraea wenchangensis</name>
    <dbReference type="NCBI Taxonomy" id="568860"/>
    <lineage>
        <taxon>Bacteria</taxon>
        <taxon>Bacillati</taxon>
        <taxon>Actinomycetota</taxon>
        <taxon>Actinomycetes</taxon>
        <taxon>Streptosporangiales</taxon>
        <taxon>Streptosporangiaceae</taxon>
        <taxon>Nonomuraea</taxon>
    </lineage>
</organism>
<name>A0A1I0LVC3_9ACTN</name>
<dbReference type="RefSeq" id="WP_091094148.1">
    <property type="nucleotide sequence ID" value="NZ_FOHX01000028.1"/>
</dbReference>
<evidence type="ECO:0000256" key="4">
    <source>
        <dbReference type="ARBA" id="ARBA00022840"/>
    </source>
</evidence>
<dbReference type="InterPro" id="IPR027417">
    <property type="entry name" value="P-loop_NTPase"/>
</dbReference>
<feature type="domain" description="ABC transporter" evidence="6">
    <location>
        <begin position="6"/>
        <end position="234"/>
    </location>
</feature>
<dbReference type="GO" id="GO:0005886">
    <property type="term" value="C:plasma membrane"/>
    <property type="evidence" value="ECO:0007669"/>
    <property type="project" value="UniProtKB-SubCell"/>
</dbReference>
<proteinExistence type="predicted"/>
<dbReference type="PROSITE" id="PS00211">
    <property type="entry name" value="ABC_TRANSPORTER_1"/>
    <property type="match status" value="1"/>
</dbReference>
<dbReference type="OrthoDB" id="9804819at2"/>
<dbReference type="PROSITE" id="PS50893">
    <property type="entry name" value="ABC_TRANSPORTER_2"/>
    <property type="match status" value="1"/>
</dbReference>
<keyword evidence="4 7" id="KW-0067">ATP-binding</keyword>
<dbReference type="PANTHER" id="PTHR42711:SF18">
    <property type="entry name" value="ABC TRANSPORTER, ATP-BINDING PROTEIN"/>
    <property type="match status" value="1"/>
</dbReference>
<dbReference type="EMBL" id="FOHX01000028">
    <property type="protein sequence ID" value="SEU47080.1"/>
    <property type="molecule type" value="Genomic_DNA"/>
</dbReference>
<dbReference type="GO" id="GO:0005524">
    <property type="term" value="F:ATP binding"/>
    <property type="evidence" value="ECO:0007669"/>
    <property type="project" value="UniProtKB-KW"/>
</dbReference>
<dbReference type="GO" id="GO:0046677">
    <property type="term" value="P:response to antibiotic"/>
    <property type="evidence" value="ECO:0007669"/>
    <property type="project" value="UniProtKB-KW"/>
</dbReference>
<keyword evidence="5" id="KW-0046">Antibiotic resistance</keyword>
<dbReference type="SMART" id="SM00382">
    <property type="entry name" value="AAA"/>
    <property type="match status" value="1"/>
</dbReference>
<dbReference type="PANTHER" id="PTHR42711">
    <property type="entry name" value="ABC TRANSPORTER ATP-BINDING PROTEIN"/>
    <property type="match status" value="1"/>
</dbReference>
<dbReference type="InterPro" id="IPR050763">
    <property type="entry name" value="ABC_transporter_ATP-binding"/>
</dbReference>
<keyword evidence="8" id="KW-1185">Reference proteome</keyword>
<dbReference type="InterPro" id="IPR003439">
    <property type="entry name" value="ABC_transporter-like_ATP-bd"/>
</dbReference>
<evidence type="ECO:0000313" key="7">
    <source>
        <dbReference type="EMBL" id="SEU47080.1"/>
    </source>
</evidence>
<dbReference type="STRING" id="568860.SAMN05421811_12814"/>
<accession>A0A1I0LVC3</accession>
<evidence type="ECO:0000256" key="2">
    <source>
        <dbReference type="ARBA" id="ARBA00022448"/>
    </source>
</evidence>
<dbReference type="GO" id="GO:0016887">
    <property type="term" value="F:ATP hydrolysis activity"/>
    <property type="evidence" value="ECO:0007669"/>
    <property type="project" value="InterPro"/>
</dbReference>
<dbReference type="Proteomes" id="UP000199361">
    <property type="component" value="Unassembled WGS sequence"/>
</dbReference>
<evidence type="ECO:0000259" key="6">
    <source>
        <dbReference type="PROSITE" id="PS50893"/>
    </source>
</evidence>
<protein>
    <submittedName>
        <fullName evidence="7">Fluoroquinolone transport system ATP-binding protein</fullName>
    </submittedName>
</protein>